<dbReference type="eggNOG" id="ENOG502RS1H">
    <property type="taxonomic scope" value="Eukaryota"/>
</dbReference>
<dbReference type="EMBL" id="CAIF01000246">
    <property type="protein sequence ID" value="CCH46466.1"/>
    <property type="molecule type" value="Genomic_DNA"/>
</dbReference>
<protein>
    <submittedName>
        <fullName evidence="1">Uncharacterized protein</fullName>
    </submittedName>
</protein>
<keyword evidence="2" id="KW-1185">Reference proteome</keyword>
<name>K0KTH1_WICCF</name>
<reference evidence="1 2" key="1">
    <citation type="journal article" date="2012" name="Eukaryot. Cell">
        <title>Draft genome sequence of Wickerhamomyces ciferrii NRRL Y-1031 F-60-10.</title>
        <authorList>
            <person name="Schneider J."/>
            <person name="Andrea H."/>
            <person name="Blom J."/>
            <person name="Jaenicke S."/>
            <person name="Ruckert C."/>
            <person name="Schorsch C."/>
            <person name="Szczepanowski R."/>
            <person name="Farwick M."/>
            <person name="Goesmann A."/>
            <person name="Puhler A."/>
            <person name="Schaffer S."/>
            <person name="Tauch A."/>
            <person name="Kohler T."/>
            <person name="Brinkrolf K."/>
        </authorList>
    </citation>
    <scope>NUCLEOTIDE SEQUENCE [LARGE SCALE GENOMIC DNA]</scope>
    <source>
        <strain evidence="2">ATCC 14091 / BCRC 22168 / CBS 111 / JCM 3599 / NBRC 0793 / NRRL Y-1031 F-60-10</strain>
    </source>
</reference>
<evidence type="ECO:0000313" key="2">
    <source>
        <dbReference type="Proteomes" id="UP000009328"/>
    </source>
</evidence>
<dbReference type="Proteomes" id="UP000009328">
    <property type="component" value="Unassembled WGS sequence"/>
</dbReference>
<organism evidence="1 2">
    <name type="scientific">Wickerhamomyces ciferrii (strain ATCC 14091 / BCRC 22168 / CBS 111 / JCM 3599 / NBRC 0793 / NRRL Y-1031 F-60-10)</name>
    <name type="common">Yeast</name>
    <name type="synonym">Pichia ciferrii</name>
    <dbReference type="NCBI Taxonomy" id="1206466"/>
    <lineage>
        <taxon>Eukaryota</taxon>
        <taxon>Fungi</taxon>
        <taxon>Dikarya</taxon>
        <taxon>Ascomycota</taxon>
        <taxon>Saccharomycotina</taxon>
        <taxon>Saccharomycetes</taxon>
        <taxon>Phaffomycetales</taxon>
        <taxon>Wickerhamomycetaceae</taxon>
        <taxon>Wickerhamomyces</taxon>
    </lineage>
</organism>
<dbReference type="HOGENOM" id="CLU_537716_0_0_1"/>
<accession>K0KTH1</accession>
<dbReference type="AlphaFoldDB" id="K0KTH1"/>
<evidence type="ECO:0000313" key="1">
    <source>
        <dbReference type="EMBL" id="CCH46466.1"/>
    </source>
</evidence>
<sequence length="507" mass="58085">MVGEDKYCGYRSLLYVSQFLVQTGDLERFVTKVLPNLLTRLGINKDDPRRVKVLTLFNQVLVDFQLAKLDISGDDITGALAKTSRNLIRSSLALFGALTTITSIKNLVINLIKNKKLDSSISLKIFQNLGLVSVSLGNLLSSVPSIHLLLNKIIKLDPKTSKKITTFLTALISFSIYPKNYSRDLLSIYVLVYGLESLQNLEFQKGYISTLKEKYPLIDKLTQTWILIPFLLGELYHTYIIHPEHSPSLVKKIFDSQLSDLYDSKPSWYNGKQWPFTTEINQLVRKATVLKDRKLSSTIIQTDVTRITSIQSPLHSNKILSLTNPITPNFIDILQRFIPLKFTKLVLYLIPIYIIKDIITRKLTLETLKTNWKQYLINLLKSISKLSIFTILTTITSHYLTTQNINSRTPIKNFRIIGFIAGLWSILYHKTVNKSIVTYVLRITLLSLWRRKLQKNHKKLENLNLDVLFNSIGWTILVGLYDDGLKEFISPKRFSILSEWISTGGEI</sequence>
<gene>
    <name evidence="1" type="ORF">BN7_6059</name>
</gene>
<comment type="caution">
    <text evidence="1">The sequence shown here is derived from an EMBL/GenBank/DDBJ whole genome shotgun (WGS) entry which is preliminary data.</text>
</comment>
<proteinExistence type="predicted"/>
<dbReference type="InParanoid" id="K0KTH1"/>